<comment type="caution">
    <text evidence="7">Lacks conserved residue(s) required for the propagation of feature annotation.</text>
</comment>
<keyword evidence="6 7" id="KW-0472">Membrane</keyword>
<feature type="transmembrane region" description="Helical" evidence="7">
    <location>
        <begin position="136"/>
        <end position="161"/>
    </location>
</feature>
<dbReference type="InterPro" id="IPR032818">
    <property type="entry name" value="DedA-like"/>
</dbReference>
<evidence type="ECO:0000256" key="1">
    <source>
        <dbReference type="ARBA" id="ARBA00004651"/>
    </source>
</evidence>
<dbReference type="RefSeq" id="WP_239078962.1">
    <property type="nucleotide sequence ID" value="NZ_BONM01000025.1"/>
</dbReference>
<evidence type="ECO:0000256" key="3">
    <source>
        <dbReference type="ARBA" id="ARBA00022475"/>
    </source>
</evidence>
<feature type="compositionally biased region" description="Low complexity" evidence="8">
    <location>
        <begin position="200"/>
        <end position="223"/>
    </location>
</feature>
<feature type="domain" description="VTT" evidence="9">
    <location>
        <begin position="32"/>
        <end position="155"/>
    </location>
</feature>
<evidence type="ECO:0000256" key="2">
    <source>
        <dbReference type="ARBA" id="ARBA00010792"/>
    </source>
</evidence>
<gene>
    <name evidence="10" type="ORF">SAMN05421867_105207</name>
</gene>
<dbReference type="PANTHER" id="PTHR30353">
    <property type="entry name" value="INNER MEMBRANE PROTEIN DEDA-RELATED"/>
    <property type="match status" value="1"/>
</dbReference>
<dbReference type="GO" id="GO:0005886">
    <property type="term" value="C:plasma membrane"/>
    <property type="evidence" value="ECO:0007669"/>
    <property type="project" value="UniProtKB-SubCell"/>
</dbReference>
<keyword evidence="4 7" id="KW-0812">Transmembrane</keyword>
<keyword evidence="3 7" id="KW-1003">Cell membrane</keyword>
<evidence type="ECO:0000256" key="6">
    <source>
        <dbReference type="ARBA" id="ARBA00023136"/>
    </source>
</evidence>
<dbReference type="Proteomes" id="UP000199012">
    <property type="component" value="Unassembled WGS sequence"/>
</dbReference>
<dbReference type="PANTHER" id="PTHR30353:SF0">
    <property type="entry name" value="TRANSMEMBRANE PROTEIN"/>
    <property type="match status" value="1"/>
</dbReference>
<dbReference type="EMBL" id="FOKA01000005">
    <property type="protein sequence ID" value="SFB02968.1"/>
    <property type="molecule type" value="Genomic_DNA"/>
</dbReference>
<comment type="similarity">
    <text evidence="2 7">Belongs to the DedA family.</text>
</comment>
<evidence type="ECO:0000256" key="8">
    <source>
        <dbReference type="SAM" id="MobiDB-lite"/>
    </source>
</evidence>
<name>A0A1I0XS01_9CELL</name>
<organism evidence="10 11">
    <name type="scientific">Cellulomonas marina</name>
    <dbReference type="NCBI Taxonomy" id="988821"/>
    <lineage>
        <taxon>Bacteria</taxon>
        <taxon>Bacillati</taxon>
        <taxon>Actinomycetota</taxon>
        <taxon>Actinomycetes</taxon>
        <taxon>Micrococcales</taxon>
        <taxon>Cellulomonadaceae</taxon>
        <taxon>Cellulomonas</taxon>
    </lineage>
</organism>
<feature type="region of interest" description="Disordered" evidence="8">
    <location>
        <begin position="198"/>
        <end position="238"/>
    </location>
</feature>
<keyword evidence="11" id="KW-1185">Reference proteome</keyword>
<comment type="subcellular location">
    <subcellularLocation>
        <location evidence="1 7">Cell membrane</location>
        <topology evidence="1 7">Multi-pass membrane protein</topology>
    </subcellularLocation>
</comment>
<evidence type="ECO:0000256" key="5">
    <source>
        <dbReference type="ARBA" id="ARBA00022989"/>
    </source>
</evidence>
<evidence type="ECO:0000259" key="9">
    <source>
        <dbReference type="Pfam" id="PF09335"/>
    </source>
</evidence>
<dbReference type="Pfam" id="PF09335">
    <property type="entry name" value="VTT_dom"/>
    <property type="match status" value="1"/>
</dbReference>
<keyword evidence="5 7" id="KW-1133">Transmembrane helix</keyword>
<protein>
    <submittedName>
        <fullName evidence="10">Membrane protein DedA, SNARE-associated domain</fullName>
    </submittedName>
</protein>
<feature type="transmembrane region" description="Helical" evidence="7">
    <location>
        <begin position="167"/>
        <end position="188"/>
    </location>
</feature>
<accession>A0A1I0XS01</accession>
<dbReference type="STRING" id="988821.SAMN05421867_105207"/>
<sequence length="265" mass="26723">MEQWLLDLLGSAWVHPGLFAFAALDGFFPPVPSESAVIAVASVAAATGAPDLRLVVLAAALGAWVGDQVAYAIGRRVDVRSLRVLRGARAQRAVDRAEAALARRPAALLLAARYVPVGRVAVNMTAGAVRYPWRRFAAVSALGGLLWSLWSTLLGVAAGAWLHGRPLVAVAVGVVGGLLVGLGVDRVAAAVSRRRRRRGAAAPRAAGRPGSGAEAAGAPASGVHPGGGTSPVPGPLTSALAGAGARVWTTGDDSVTARARSGAPG</sequence>
<dbReference type="InterPro" id="IPR032816">
    <property type="entry name" value="VTT_dom"/>
</dbReference>
<evidence type="ECO:0000256" key="7">
    <source>
        <dbReference type="RuleBase" id="RU367016"/>
    </source>
</evidence>
<evidence type="ECO:0000313" key="10">
    <source>
        <dbReference type="EMBL" id="SFB02968.1"/>
    </source>
</evidence>
<feature type="transmembrane region" description="Helical" evidence="7">
    <location>
        <begin position="52"/>
        <end position="73"/>
    </location>
</feature>
<evidence type="ECO:0000313" key="11">
    <source>
        <dbReference type="Proteomes" id="UP000199012"/>
    </source>
</evidence>
<evidence type="ECO:0000256" key="4">
    <source>
        <dbReference type="ARBA" id="ARBA00022692"/>
    </source>
</evidence>
<reference evidence="10 11" key="1">
    <citation type="submission" date="2016-10" db="EMBL/GenBank/DDBJ databases">
        <authorList>
            <person name="de Groot N.N."/>
        </authorList>
    </citation>
    <scope>NUCLEOTIDE SEQUENCE [LARGE SCALE GENOMIC DNA]</scope>
    <source>
        <strain evidence="10 11">CGMCC 4.6945</strain>
    </source>
</reference>
<dbReference type="AlphaFoldDB" id="A0A1I0XS01"/>
<proteinExistence type="inferred from homology"/>